<feature type="non-terminal residue" evidence="3">
    <location>
        <position position="344"/>
    </location>
</feature>
<dbReference type="Gene3D" id="3.40.1350.10">
    <property type="match status" value="1"/>
</dbReference>
<dbReference type="PANTHER" id="PTHR30547:SF0">
    <property type="entry name" value="BLR8175 PROTEIN"/>
    <property type="match status" value="1"/>
</dbReference>
<dbReference type="InterPro" id="IPR009362">
    <property type="entry name" value="YhcG_C"/>
</dbReference>
<dbReference type="Pfam" id="PF17761">
    <property type="entry name" value="DUF1016_N"/>
    <property type="match status" value="1"/>
</dbReference>
<organism evidence="3 4">
    <name type="scientific">Candidatus Desulfaltia bathyphila</name>
    <dbReference type="NCBI Taxonomy" id="2841697"/>
    <lineage>
        <taxon>Bacteria</taxon>
        <taxon>Pseudomonadati</taxon>
        <taxon>Thermodesulfobacteriota</taxon>
        <taxon>Desulfobacteria</taxon>
        <taxon>Desulfobacterales</taxon>
        <taxon>Desulfobacterales incertae sedis</taxon>
        <taxon>Candidatus Desulfaltia</taxon>
    </lineage>
</organism>
<gene>
    <name evidence="3" type="ORF">H8E80_04020</name>
</gene>
<dbReference type="InterPro" id="IPR041527">
    <property type="entry name" value="YhcG_N"/>
</dbReference>
<feature type="domain" description="YhcG N-terminal" evidence="2">
    <location>
        <begin position="17"/>
        <end position="154"/>
    </location>
</feature>
<dbReference type="InterPro" id="IPR053148">
    <property type="entry name" value="PD-DEXK-like_domain"/>
</dbReference>
<dbReference type="Proteomes" id="UP000603545">
    <property type="component" value="Unassembled WGS sequence"/>
</dbReference>
<dbReference type="GO" id="GO:0003676">
    <property type="term" value="F:nucleic acid binding"/>
    <property type="evidence" value="ECO:0007669"/>
    <property type="project" value="InterPro"/>
</dbReference>
<evidence type="ECO:0000313" key="4">
    <source>
        <dbReference type="Proteomes" id="UP000603545"/>
    </source>
</evidence>
<comment type="caution">
    <text evidence="3">The sequence shown here is derived from an EMBL/GenBank/DDBJ whole genome shotgun (WGS) entry which is preliminary data.</text>
</comment>
<dbReference type="EMBL" id="JACNLL010000038">
    <property type="protein sequence ID" value="MBC8199200.1"/>
    <property type="molecule type" value="Genomic_DNA"/>
</dbReference>
<feature type="domain" description="YhcG PDDEXK nuclease" evidence="1">
    <location>
        <begin position="175"/>
        <end position="329"/>
    </location>
</feature>
<dbReference type="PANTHER" id="PTHR30547">
    <property type="entry name" value="UNCHARACTERIZED PROTEIN YHCG-RELATED"/>
    <property type="match status" value="1"/>
</dbReference>
<dbReference type="Pfam" id="PF06250">
    <property type="entry name" value="YhcG_C"/>
    <property type="match status" value="1"/>
</dbReference>
<evidence type="ECO:0000259" key="1">
    <source>
        <dbReference type="Pfam" id="PF06250"/>
    </source>
</evidence>
<evidence type="ECO:0000313" key="3">
    <source>
        <dbReference type="EMBL" id="MBC8199200.1"/>
    </source>
</evidence>
<sequence length="344" mass="39921">MVSELLDSMEYREWLNQVKSKIRSVQIKAALEVNKSLLSLYWTLGKMIVDKQTESGWGNAVVERLSIDLKKEFPEMKGFSRANLFSIRKWYLFYSVQDKKVQQLVRQIPWGHNILIINKMKDYNKAEFYINATIANGWSRNVLLHQIETNLYDRKGHLTHNFDVTLPKPQSDLAKETLKDPYVFDFLTMGEKAHERDLENQLVKDITKFLLELGAGFSFVGRQYNLKVGGQDYFIDLLFYHLKLRCFVAIELKIGEFKPEYAGKINFYLSALDDLLKTEQDNPSIGIVLCKTKNRIIAEYALRDMSKPIGVSEYKLTEAIPEELKSSLPTIEELEAELMVNLKN</sequence>
<protein>
    <submittedName>
        <fullName evidence="3">DUF1016 domain-containing protein</fullName>
    </submittedName>
</protein>
<reference evidence="3 4" key="1">
    <citation type="submission" date="2020-08" db="EMBL/GenBank/DDBJ databases">
        <title>Bridging the membrane lipid divide: bacteria of the FCB group superphylum have the potential to synthesize archaeal ether lipids.</title>
        <authorList>
            <person name="Villanueva L."/>
            <person name="Von Meijenfeldt F.A.B."/>
            <person name="Westbye A.B."/>
            <person name="Yadav S."/>
            <person name="Hopmans E.C."/>
            <person name="Dutilh B.E."/>
            <person name="Sinninghe Damste J.S."/>
        </authorList>
    </citation>
    <scope>NUCLEOTIDE SEQUENCE [LARGE SCALE GENOMIC DNA]</scope>
    <source>
        <strain evidence="3">NIOZ-UU82</strain>
    </source>
</reference>
<name>A0A8J6TBH8_9BACT</name>
<dbReference type="AlphaFoldDB" id="A0A8J6TBH8"/>
<proteinExistence type="predicted"/>
<evidence type="ECO:0000259" key="2">
    <source>
        <dbReference type="Pfam" id="PF17761"/>
    </source>
</evidence>
<dbReference type="InterPro" id="IPR011856">
    <property type="entry name" value="tRNA_endonuc-like_dom_sf"/>
</dbReference>
<accession>A0A8J6TBH8</accession>